<gene>
    <name evidence="1" type="ORF">SAMN04488082_1138</name>
</gene>
<keyword evidence="2" id="KW-1185">Reference proteome</keyword>
<dbReference type="RefSeq" id="WP_092376099.1">
    <property type="nucleotide sequence ID" value="NZ_FORX01000013.1"/>
</dbReference>
<protein>
    <submittedName>
        <fullName evidence="1">CRISPR-associated protein Csx17</fullName>
    </submittedName>
</protein>
<dbReference type="Proteomes" id="UP000198635">
    <property type="component" value="Unassembled WGS sequence"/>
</dbReference>
<dbReference type="AlphaFoldDB" id="A0A1I3WEX5"/>
<evidence type="ECO:0000313" key="2">
    <source>
        <dbReference type="Proteomes" id="UP000198635"/>
    </source>
</evidence>
<dbReference type="InterPro" id="IPR026483">
    <property type="entry name" value="Cas_Csx17"/>
</dbReference>
<evidence type="ECO:0000313" key="1">
    <source>
        <dbReference type="EMBL" id="SFK06055.1"/>
    </source>
</evidence>
<accession>A0A1I3WEX5</accession>
<reference evidence="2" key="1">
    <citation type="submission" date="2016-10" db="EMBL/GenBank/DDBJ databases">
        <authorList>
            <person name="Varghese N."/>
            <person name="Submissions S."/>
        </authorList>
    </citation>
    <scope>NUCLEOTIDE SEQUENCE [LARGE SCALE GENOMIC DNA]</scope>
    <source>
        <strain evidence="2">DSM 5918</strain>
    </source>
</reference>
<dbReference type="OrthoDB" id="441343at2"/>
<dbReference type="NCBIfam" id="TIGR04113">
    <property type="entry name" value="cas_csx17"/>
    <property type="match status" value="1"/>
</dbReference>
<name>A0A1I3WEX5_9BACT</name>
<proteinExistence type="predicted"/>
<organism evidence="1 2">
    <name type="scientific">Desulfomicrobium apsheronum</name>
    <dbReference type="NCBI Taxonomy" id="52560"/>
    <lineage>
        <taxon>Bacteria</taxon>
        <taxon>Pseudomonadati</taxon>
        <taxon>Thermodesulfobacteriota</taxon>
        <taxon>Desulfovibrionia</taxon>
        <taxon>Desulfovibrionales</taxon>
        <taxon>Desulfomicrobiaceae</taxon>
        <taxon>Desulfomicrobium</taxon>
    </lineage>
</organism>
<dbReference type="STRING" id="52560.SAMN04488082_1138"/>
<sequence length="718" mass="80009">MIHVYKLDGCAPTPLINYLKALGILRLLAEQLDINVRGWWVGNCFSISTTFDMNAIISFFREKYEPTPIFNPWGGRSGFYNGSSEKSAREVLDSIVASDSPRFETYRNTIILIQKIIRDVAGEQKPKDELKGKFILSLRNSVRGKSILWMDTVSSIVGSGDRIDIMHPAIFGTGGNEGSGSYTSAYMAAIKKCILDPKLDASLEQVLFGHNLCNSSWDQNVGQFVPEGIINPWDILLSFEGACLIRSGITSRNTTDSVRWMSSPFYISGSAYGYAGESRIDEIKMNKGKELPGNGEQWFPLWPSPMTYQELAHIFVEGRAASKRRRADDGWAMVRAITDRGIRQGISEFIRYGYLQRNNLATHFAVPLGRYRVPEKHLPILACTDDLEKNNWISKLRKNAHQKKAASRLLQIEQNLGHKLFDLSARPSDPSLWQQVLIAMTDLETVMATGNGFHSGPIPPLRPEWVSAANDNSPEFRLALAFALQGSFQNSSSNFDGVRRHWLPLKTQTRFATNGDTMNPRLDKKPDVVAFGRDAVDDAIAVMKRRMVESAQNGGRLFPLIPTRGASAQPADLCRVLAGEVDLQRTMLLARAFMALDLRMWNAFHPSISMFPLDYPSDTWLAIRVAHSPWVLPNGQVVGADPAIIRRLESGDATSAFSIAQRRLRAAGVHTIAQFATVSPQTARLWAAALAFPVSKNYLANFVSRIDPNTSSDKEYMS</sequence>
<dbReference type="EMBL" id="FORX01000013">
    <property type="protein sequence ID" value="SFK06055.1"/>
    <property type="molecule type" value="Genomic_DNA"/>
</dbReference>